<dbReference type="AlphaFoldDB" id="A0AAD1NJC5"/>
<accession>A0AAD1NJC5</accession>
<evidence type="ECO:0000313" key="2">
    <source>
        <dbReference type="Proteomes" id="UP000595253"/>
    </source>
</evidence>
<protein>
    <submittedName>
        <fullName evidence="1">Uncharacterized protein</fullName>
    </submittedName>
</protein>
<evidence type="ECO:0000313" key="1">
    <source>
        <dbReference type="EMBL" id="BCO07556.1"/>
    </source>
</evidence>
<organism evidence="1 2">
    <name type="scientific">Lactococcus lactis subsp. cremoris</name>
    <name type="common">Streptococcus cremoris</name>
    <dbReference type="NCBI Taxonomy" id="1359"/>
    <lineage>
        <taxon>Bacteria</taxon>
        <taxon>Bacillati</taxon>
        <taxon>Bacillota</taxon>
        <taxon>Bacilli</taxon>
        <taxon>Lactobacillales</taxon>
        <taxon>Streptococcaceae</taxon>
        <taxon>Lactococcus</taxon>
    </lineage>
</organism>
<reference evidence="1 2" key="1">
    <citation type="submission" date="2020-12" db="EMBL/GenBank/DDBJ databases">
        <title>Complete genome sequence of lactococcus lactis subsp. cremoris strain EPSC and strain G3-2.</title>
        <authorList>
            <person name="Kita K."/>
            <person name="Ishikawa S."/>
        </authorList>
    </citation>
    <scope>NUCLEOTIDE SEQUENCE [LARGE SCALE GENOMIC DNA]</scope>
    <source>
        <strain evidence="1 2">EPSC</strain>
        <plasmid evidence="1 2">pEPSC5</plasmid>
    </source>
</reference>
<name>A0AAD1NJC5_LACLC</name>
<sequence length="95" mass="10671">MIMLAFLSLNSLKSLTKKIQLNTSAKYKNNRGLSAEANKVGDRLIAIADEKVITIEAIIIKLVFDLPYKRIIIKTIKRIRVAKMRVGCKSVPIIC</sequence>
<dbReference type="EMBL" id="AP024227">
    <property type="protein sequence ID" value="BCO07556.1"/>
    <property type="molecule type" value="Genomic_DNA"/>
</dbReference>
<dbReference type="Proteomes" id="UP000595253">
    <property type="component" value="Plasmid pEPSC5"/>
</dbReference>
<geneLocation type="plasmid" evidence="1 2">
    <name>pEPSC5</name>
</geneLocation>
<gene>
    <name evidence="1" type="ORF">LLC_27960</name>
</gene>
<keyword evidence="1" id="KW-0614">Plasmid</keyword>
<proteinExistence type="predicted"/>